<dbReference type="Proteomes" id="UP000288227">
    <property type="component" value="Unassembled WGS sequence"/>
</dbReference>
<dbReference type="OrthoDB" id="967598at2"/>
<dbReference type="SUPFAM" id="SSF103039">
    <property type="entry name" value="CheC-like"/>
    <property type="match status" value="1"/>
</dbReference>
<evidence type="ECO:0000256" key="1">
    <source>
        <dbReference type="ARBA" id="ARBA00022500"/>
    </source>
</evidence>
<dbReference type="AlphaFoldDB" id="A0A401UBS9"/>
<dbReference type="GO" id="GO:0006935">
    <property type="term" value="P:chemotaxis"/>
    <property type="evidence" value="ECO:0007669"/>
    <property type="project" value="UniProtKB-KW"/>
</dbReference>
<dbReference type="Gene3D" id="3.40.1550.10">
    <property type="entry name" value="CheC-like"/>
    <property type="match status" value="1"/>
</dbReference>
<evidence type="ECO:0000313" key="2">
    <source>
        <dbReference type="EMBL" id="GCC52356.1"/>
    </source>
</evidence>
<protein>
    <recommendedName>
        <fullName evidence="4">Chemotaxis protein CheC</fullName>
    </recommendedName>
</protein>
<sequence length="201" mass="22629">MDANREREKFIIHIMNQGFQRASDAFSSFIGKSVKITNTQSVLVRHANDFSCISDEEGEIIVLVTKLIGDLSGKSYLILNADETAEIVKITSQTFGFVSHQLNDALLMEIDNIISASVISELSNGLHLEVYGDVPILKRMHGTELEGFMEKEVEGIDRSSMILSNTTFQFNVSERVHPQFLWKLSSRIFETVPNEKIHHNG</sequence>
<dbReference type="EMBL" id="BHXQ01000004">
    <property type="protein sequence ID" value="GCC52356.1"/>
    <property type="molecule type" value="Genomic_DNA"/>
</dbReference>
<name>A0A401UBS9_9BACT</name>
<gene>
    <name evidence="2" type="ORF">SanaruYs_25930</name>
</gene>
<evidence type="ECO:0008006" key="4">
    <source>
        <dbReference type="Google" id="ProtNLM"/>
    </source>
</evidence>
<proteinExistence type="predicted"/>
<dbReference type="RefSeq" id="WP_127122991.1">
    <property type="nucleotide sequence ID" value="NZ_BHXQ01000004.1"/>
</dbReference>
<dbReference type="InterPro" id="IPR028976">
    <property type="entry name" value="CheC-like_sf"/>
</dbReference>
<evidence type="ECO:0000313" key="3">
    <source>
        <dbReference type="Proteomes" id="UP000288227"/>
    </source>
</evidence>
<accession>A0A401UBS9</accession>
<keyword evidence="3" id="KW-1185">Reference proteome</keyword>
<comment type="caution">
    <text evidence="2">The sequence shown here is derived from an EMBL/GenBank/DDBJ whole genome shotgun (WGS) entry which is preliminary data.</text>
</comment>
<reference evidence="2 3" key="1">
    <citation type="submission" date="2018-11" db="EMBL/GenBank/DDBJ databases">
        <title>Chryseotalea sanarue gen. nov., sp., nov., a member of the family Cytophagaceae, isolated from a brackish lake in Hamamatsu Japan.</title>
        <authorList>
            <person name="Maejima Y."/>
            <person name="Iino T."/>
            <person name="Muraguchi Y."/>
            <person name="Fukuda K."/>
            <person name="Ohkuma M."/>
            <person name="Moriuchi R."/>
            <person name="Dohra H."/>
            <person name="Kimbara K."/>
            <person name="Shintani M."/>
        </authorList>
    </citation>
    <scope>NUCLEOTIDE SEQUENCE [LARGE SCALE GENOMIC DNA]</scope>
    <source>
        <strain evidence="2 3">Ys</strain>
    </source>
</reference>
<keyword evidence="1" id="KW-0145">Chemotaxis</keyword>
<organism evidence="2 3">
    <name type="scientific">Chryseotalea sanaruensis</name>
    <dbReference type="NCBI Taxonomy" id="2482724"/>
    <lineage>
        <taxon>Bacteria</taxon>
        <taxon>Pseudomonadati</taxon>
        <taxon>Bacteroidota</taxon>
        <taxon>Cytophagia</taxon>
        <taxon>Cytophagales</taxon>
        <taxon>Chryseotaleaceae</taxon>
        <taxon>Chryseotalea</taxon>
    </lineage>
</organism>